<dbReference type="GeneID" id="63829982"/>
<feature type="compositionally biased region" description="Basic and acidic residues" evidence="1">
    <location>
        <begin position="417"/>
        <end position="431"/>
    </location>
</feature>
<gene>
    <name evidence="2" type="ORF">LAESUDRAFT_761650</name>
</gene>
<dbReference type="RefSeq" id="XP_040761544.1">
    <property type="nucleotide sequence ID" value="XM_040912954.1"/>
</dbReference>
<evidence type="ECO:0000313" key="2">
    <source>
        <dbReference type="EMBL" id="KZT03804.1"/>
    </source>
</evidence>
<keyword evidence="3" id="KW-1185">Reference proteome</keyword>
<accession>A0A165CZD3</accession>
<dbReference type="InParanoid" id="A0A165CZD3"/>
<dbReference type="Proteomes" id="UP000076871">
    <property type="component" value="Unassembled WGS sequence"/>
</dbReference>
<evidence type="ECO:0000313" key="3">
    <source>
        <dbReference type="Proteomes" id="UP000076871"/>
    </source>
</evidence>
<protein>
    <submittedName>
        <fullName evidence="2">Uncharacterized protein</fullName>
    </submittedName>
</protein>
<reference evidence="2 3" key="1">
    <citation type="journal article" date="2016" name="Mol. Biol. Evol.">
        <title>Comparative Genomics of Early-Diverging Mushroom-Forming Fungi Provides Insights into the Origins of Lignocellulose Decay Capabilities.</title>
        <authorList>
            <person name="Nagy L.G."/>
            <person name="Riley R."/>
            <person name="Tritt A."/>
            <person name="Adam C."/>
            <person name="Daum C."/>
            <person name="Floudas D."/>
            <person name="Sun H."/>
            <person name="Yadav J.S."/>
            <person name="Pangilinan J."/>
            <person name="Larsson K.H."/>
            <person name="Matsuura K."/>
            <person name="Barry K."/>
            <person name="Labutti K."/>
            <person name="Kuo R."/>
            <person name="Ohm R.A."/>
            <person name="Bhattacharya S.S."/>
            <person name="Shirouzu T."/>
            <person name="Yoshinaga Y."/>
            <person name="Martin F.M."/>
            <person name="Grigoriev I.V."/>
            <person name="Hibbett D.S."/>
        </authorList>
    </citation>
    <scope>NUCLEOTIDE SEQUENCE [LARGE SCALE GENOMIC DNA]</scope>
    <source>
        <strain evidence="2 3">93-53</strain>
    </source>
</reference>
<name>A0A165CZD3_9APHY</name>
<organism evidence="2 3">
    <name type="scientific">Laetiporus sulphureus 93-53</name>
    <dbReference type="NCBI Taxonomy" id="1314785"/>
    <lineage>
        <taxon>Eukaryota</taxon>
        <taxon>Fungi</taxon>
        <taxon>Dikarya</taxon>
        <taxon>Basidiomycota</taxon>
        <taxon>Agaricomycotina</taxon>
        <taxon>Agaricomycetes</taxon>
        <taxon>Polyporales</taxon>
        <taxon>Laetiporus</taxon>
    </lineage>
</organism>
<evidence type="ECO:0000256" key="1">
    <source>
        <dbReference type="SAM" id="MobiDB-lite"/>
    </source>
</evidence>
<dbReference type="AlphaFoldDB" id="A0A165CZD3"/>
<feature type="compositionally biased region" description="Basic and acidic residues" evidence="1">
    <location>
        <begin position="452"/>
        <end position="468"/>
    </location>
</feature>
<dbReference type="EMBL" id="KV427641">
    <property type="protein sequence ID" value="KZT03804.1"/>
    <property type="molecule type" value="Genomic_DNA"/>
</dbReference>
<feature type="region of interest" description="Disordered" evidence="1">
    <location>
        <begin position="1"/>
        <end position="24"/>
    </location>
</feature>
<proteinExistence type="predicted"/>
<sequence>MPYPYPRPSGNRNTSGGCPPHRERRKRPVSLIARVMRSPWSYHHELFTVAHGSGCDWCTPFLQHVRDHVHASMSFDAAIEDMVMHLSERSYHDGYECGWETAHVDQATNLPDIDLAALCSRIKALESKLQHLMPEEQWVTYEKLLPKLSFSEPLTLDLGGGGSVGAWDPHAQPHQRTYENVLLDRNAIALVARHVVLHHLQGPASEAEAKQFIGGMKTPTIDGAKAAEVVQLWTQVARSIQVTKVSELSVAQQYVLRHGEHPNWLRSKPAMVCEARKLVDPHPTWDTPLMVLADYCTRHLDWWLHDVTAPTDARVDFRSMITTMAADLLSNPDHFVEQRTAAGISGVPRSANVLPQPFRLETAPLMIDPSSKKHAQLTITPQTLVQHLFKCSIIPDGSMAYFIDWANHYFLEPRRPDWRHTDRSGINHDDGGEAGPRSIPDPMTASSAAEPQELHDMEMADARHEPQE</sequence>
<feature type="region of interest" description="Disordered" evidence="1">
    <location>
        <begin position="417"/>
        <end position="468"/>
    </location>
</feature>